<feature type="transmembrane region" description="Helical" evidence="1">
    <location>
        <begin position="36"/>
        <end position="54"/>
    </location>
</feature>
<comment type="caution">
    <text evidence="2">The sequence shown here is derived from an EMBL/GenBank/DDBJ whole genome shotgun (WGS) entry which is preliminary data.</text>
</comment>
<organism evidence="2 3">
    <name type="scientific">Trichonephila inaurata madagascariensis</name>
    <dbReference type="NCBI Taxonomy" id="2747483"/>
    <lineage>
        <taxon>Eukaryota</taxon>
        <taxon>Metazoa</taxon>
        <taxon>Ecdysozoa</taxon>
        <taxon>Arthropoda</taxon>
        <taxon>Chelicerata</taxon>
        <taxon>Arachnida</taxon>
        <taxon>Araneae</taxon>
        <taxon>Araneomorphae</taxon>
        <taxon>Entelegynae</taxon>
        <taxon>Araneoidea</taxon>
        <taxon>Nephilidae</taxon>
        <taxon>Trichonephila</taxon>
        <taxon>Trichonephila inaurata</taxon>
    </lineage>
</organism>
<evidence type="ECO:0000313" key="3">
    <source>
        <dbReference type="Proteomes" id="UP000886998"/>
    </source>
</evidence>
<protein>
    <submittedName>
        <fullName evidence="2">Uncharacterized protein</fullName>
    </submittedName>
</protein>
<feature type="transmembrane region" description="Helical" evidence="1">
    <location>
        <begin position="12"/>
        <end position="30"/>
    </location>
</feature>
<reference evidence="2" key="1">
    <citation type="submission" date="2020-08" db="EMBL/GenBank/DDBJ databases">
        <title>Multicomponent nature underlies the extraordinary mechanical properties of spider dragline silk.</title>
        <authorList>
            <person name="Kono N."/>
            <person name="Nakamura H."/>
            <person name="Mori M."/>
            <person name="Yoshida Y."/>
            <person name="Ohtoshi R."/>
            <person name="Malay A.D."/>
            <person name="Moran D.A.P."/>
            <person name="Tomita M."/>
            <person name="Numata K."/>
            <person name="Arakawa K."/>
        </authorList>
    </citation>
    <scope>NUCLEOTIDE SEQUENCE</scope>
</reference>
<keyword evidence="1" id="KW-1133">Transmembrane helix</keyword>
<name>A0A8X6ILV1_9ARAC</name>
<dbReference type="Proteomes" id="UP000886998">
    <property type="component" value="Unassembled WGS sequence"/>
</dbReference>
<dbReference type="AlphaFoldDB" id="A0A8X6ILV1"/>
<evidence type="ECO:0000256" key="1">
    <source>
        <dbReference type="SAM" id="Phobius"/>
    </source>
</evidence>
<sequence length="117" mass="13236">MRADFATIRSAYKEPAFLSNLLCLLIIGLLEMPSSDKLLCIIIVLIIYVFGRITPERDFSVSAMNNKEWTNYGGILFCRLVSKNSMMFWVICSTTVYIDRMIVNVVLEDSVKPLACG</sequence>
<proteinExistence type="predicted"/>
<dbReference type="EMBL" id="BMAV01026534">
    <property type="protein sequence ID" value="GFS51292.1"/>
    <property type="molecule type" value="Genomic_DNA"/>
</dbReference>
<keyword evidence="1" id="KW-0812">Transmembrane</keyword>
<gene>
    <name evidence="2" type="ORF">TNIN_351671</name>
</gene>
<keyword evidence="3" id="KW-1185">Reference proteome</keyword>
<accession>A0A8X6ILV1</accession>
<evidence type="ECO:0000313" key="2">
    <source>
        <dbReference type="EMBL" id="GFS51292.1"/>
    </source>
</evidence>
<keyword evidence="1" id="KW-0472">Membrane</keyword>